<proteinExistence type="predicted"/>
<dbReference type="Gene3D" id="1.25.40.20">
    <property type="entry name" value="Ankyrin repeat-containing domain"/>
    <property type="match status" value="1"/>
</dbReference>
<dbReference type="InterPro" id="IPR002110">
    <property type="entry name" value="Ankyrin_rpt"/>
</dbReference>
<gene>
    <name evidence="4" type="ORF">BCR36DRAFT_243766</name>
</gene>
<dbReference type="PROSITE" id="PS50088">
    <property type="entry name" value="ANK_REPEAT"/>
    <property type="match status" value="1"/>
</dbReference>
<evidence type="ECO:0000256" key="3">
    <source>
        <dbReference type="PROSITE-ProRule" id="PRU00023"/>
    </source>
</evidence>
<dbReference type="Pfam" id="PF00023">
    <property type="entry name" value="Ank"/>
    <property type="match status" value="1"/>
</dbReference>
<feature type="repeat" description="ANK" evidence="3">
    <location>
        <begin position="36"/>
        <end position="68"/>
    </location>
</feature>
<dbReference type="InterPro" id="IPR036770">
    <property type="entry name" value="Ankyrin_rpt-contain_sf"/>
</dbReference>
<comment type="caution">
    <text evidence="4">The sequence shown here is derived from an EMBL/GenBank/DDBJ whole genome shotgun (WGS) entry which is preliminary data.</text>
</comment>
<reference evidence="4 5" key="2">
    <citation type="submission" date="2016-08" db="EMBL/GenBank/DDBJ databases">
        <title>Pervasive Adenine N6-methylation of Active Genes in Fungi.</title>
        <authorList>
            <consortium name="DOE Joint Genome Institute"/>
            <person name="Mondo S.J."/>
            <person name="Dannebaum R.O."/>
            <person name="Kuo R.C."/>
            <person name="Labutti K."/>
            <person name="Haridas S."/>
            <person name="Kuo A."/>
            <person name="Salamov A."/>
            <person name="Ahrendt S.R."/>
            <person name="Lipzen A."/>
            <person name="Sullivan W."/>
            <person name="Andreopoulos W.B."/>
            <person name="Clum A."/>
            <person name="Lindquist E."/>
            <person name="Daum C."/>
            <person name="Ramamoorthy G.K."/>
            <person name="Gryganskyi A."/>
            <person name="Culley D."/>
            <person name="Magnuson J.K."/>
            <person name="James T.Y."/>
            <person name="O'Malley M.A."/>
            <person name="Stajich J.E."/>
            <person name="Spatafora J.W."/>
            <person name="Visel A."/>
            <person name="Grigoriev I.V."/>
        </authorList>
    </citation>
    <scope>NUCLEOTIDE SEQUENCE [LARGE SCALE GENOMIC DNA]</scope>
    <source>
        <strain evidence="5">finn</strain>
    </source>
</reference>
<reference evidence="4 5" key="1">
    <citation type="submission" date="2016-08" db="EMBL/GenBank/DDBJ databases">
        <title>Genomes of anaerobic fungi encode conserved fungal cellulosomes for biomass hydrolysis.</title>
        <authorList>
            <consortium name="DOE Joint Genome Institute"/>
            <person name="Haitjema C.H."/>
            <person name="Gilmore S.P."/>
            <person name="Henske J.K."/>
            <person name="Solomon K.V."/>
            <person name="De Groot R."/>
            <person name="Kuo A."/>
            <person name="Mondo S.J."/>
            <person name="Salamov A.A."/>
            <person name="Labutti K."/>
            <person name="Zhao Z."/>
            <person name="Chiniquy J."/>
            <person name="Barry K."/>
            <person name="Brewer H.M."/>
            <person name="Purvine S.O."/>
            <person name="Wright A.T."/>
            <person name="Boxma B."/>
            <person name="Van Alen T."/>
            <person name="Hackstein J.H."/>
            <person name="Baker S.E."/>
            <person name="Grigoriev I.V."/>
            <person name="O'Malley M.A."/>
        </authorList>
    </citation>
    <scope>NUCLEOTIDE SEQUENCE [LARGE SCALE GENOMIC DNA]</scope>
    <source>
        <strain evidence="5">finn</strain>
    </source>
</reference>
<dbReference type="PANTHER" id="PTHR24188:SF29">
    <property type="entry name" value="GH09064P"/>
    <property type="match status" value="1"/>
</dbReference>
<evidence type="ECO:0000256" key="1">
    <source>
        <dbReference type="ARBA" id="ARBA00022737"/>
    </source>
</evidence>
<evidence type="ECO:0000313" key="4">
    <source>
        <dbReference type="EMBL" id="ORX43908.1"/>
    </source>
</evidence>
<protein>
    <submittedName>
        <fullName evidence="4">Uncharacterized protein</fullName>
    </submittedName>
</protein>
<dbReference type="EMBL" id="MCFH01000049">
    <property type="protein sequence ID" value="ORX43908.1"/>
    <property type="molecule type" value="Genomic_DNA"/>
</dbReference>
<organism evidence="4 5">
    <name type="scientific">Piromyces finnis</name>
    <dbReference type="NCBI Taxonomy" id="1754191"/>
    <lineage>
        <taxon>Eukaryota</taxon>
        <taxon>Fungi</taxon>
        <taxon>Fungi incertae sedis</taxon>
        <taxon>Chytridiomycota</taxon>
        <taxon>Chytridiomycota incertae sedis</taxon>
        <taxon>Neocallimastigomycetes</taxon>
        <taxon>Neocallimastigales</taxon>
        <taxon>Neocallimastigaceae</taxon>
        <taxon>Piromyces</taxon>
    </lineage>
</organism>
<dbReference type="SUPFAM" id="SSF48403">
    <property type="entry name" value="Ankyrin repeat"/>
    <property type="match status" value="1"/>
</dbReference>
<dbReference type="Proteomes" id="UP000193719">
    <property type="component" value="Unassembled WGS sequence"/>
</dbReference>
<feature type="non-terminal residue" evidence="4">
    <location>
        <position position="1"/>
    </location>
</feature>
<accession>A0A1Y1V1G5</accession>
<dbReference type="AlphaFoldDB" id="A0A1Y1V1G5"/>
<feature type="non-terminal residue" evidence="4">
    <location>
        <position position="77"/>
    </location>
</feature>
<keyword evidence="1" id="KW-0677">Repeat</keyword>
<dbReference type="PANTHER" id="PTHR24188">
    <property type="entry name" value="ANKYRIN REPEAT PROTEIN"/>
    <property type="match status" value="1"/>
</dbReference>
<evidence type="ECO:0000256" key="2">
    <source>
        <dbReference type="ARBA" id="ARBA00023043"/>
    </source>
</evidence>
<evidence type="ECO:0000313" key="5">
    <source>
        <dbReference type="Proteomes" id="UP000193719"/>
    </source>
</evidence>
<dbReference type="PROSITE" id="PS50297">
    <property type="entry name" value="ANK_REP_REGION"/>
    <property type="match status" value="1"/>
</dbReference>
<keyword evidence="2 3" id="KW-0040">ANK repeat</keyword>
<name>A0A1Y1V1G5_9FUNG</name>
<dbReference type="OrthoDB" id="4580177at2759"/>
<sequence length="77" mass="9052">KNENVNLVKYLIEDIGLNISVKDNYGKTSLHYVLWKSIITLHYACYKENRNIIKYLIGKGANKNLIDDNRFTPLFYI</sequence>
<keyword evidence="5" id="KW-1185">Reference proteome</keyword>